<evidence type="ECO:0000256" key="5">
    <source>
        <dbReference type="ARBA" id="ARBA00047925"/>
    </source>
</evidence>
<evidence type="ECO:0000256" key="3">
    <source>
        <dbReference type="ARBA" id="ARBA00022857"/>
    </source>
</evidence>
<comment type="caution">
    <text evidence="7">The sequence shown here is derived from an EMBL/GenBank/DDBJ whole genome shotgun (WGS) entry which is preliminary data.</text>
</comment>
<feature type="binding site" evidence="6">
    <location>
        <begin position="186"/>
        <end position="191"/>
    </location>
    <ligand>
        <name>NAD(+)</name>
        <dbReference type="ChEBI" id="CHEBI:57540"/>
    </ligand>
</feature>
<dbReference type="Gene3D" id="3.40.50.10330">
    <property type="entry name" value="Probable inorganic polyphosphate/atp-NAD kinase, domain 1"/>
    <property type="match status" value="1"/>
</dbReference>
<dbReference type="InterPro" id="IPR017437">
    <property type="entry name" value="ATP-NAD_kinase_PpnK-typ_C"/>
</dbReference>
<dbReference type="Pfam" id="PF01513">
    <property type="entry name" value="NAD_kinase"/>
    <property type="match status" value="1"/>
</dbReference>
<dbReference type="Gene3D" id="2.60.200.30">
    <property type="entry name" value="Probable inorganic polyphosphate/atp-NAD kinase, domain 2"/>
    <property type="match status" value="1"/>
</dbReference>
<dbReference type="GO" id="GO:0005737">
    <property type="term" value="C:cytoplasm"/>
    <property type="evidence" value="ECO:0007669"/>
    <property type="project" value="UniProtKB-SubCell"/>
</dbReference>
<feature type="binding site" evidence="6">
    <location>
        <position position="175"/>
    </location>
    <ligand>
        <name>NAD(+)</name>
        <dbReference type="ChEBI" id="CHEBI:57540"/>
    </ligand>
</feature>
<feature type="binding site" evidence="6">
    <location>
        <begin position="145"/>
        <end position="146"/>
    </location>
    <ligand>
        <name>NAD(+)</name>
        <dbReference type="ChEBI" id="CHEBI:57540"/>
    </ligand>
</feature>
<reference evidence="7" key="2">
    <citation type="submission" date="2021-04" db="EMBL/GenBank/DDBJ databases">
        <authorList>
            <person name="Gilroy R."/>
        </authorList>
    </citation>
    <scope>NUCLEOTIDE SEQUENCE</scope>
    <source>
        <strain evidence="7">MalCec1-1739</strain>
    </source>
</reference>
<comment type="catalytic activity">
    <reaction evidence="5 6">
        <text>NAD(+) + ATP = ADP + NADP(+) + H(+)</text>
        <dbReference type="Rhea" id="RHEA:18629"/>
        <dbReference type="ChEBI" id="CHEBI:15378"/>
        <dbReference type="ChEBI" id="CHEBI:30616"/>
        <dbReference type="ChEBI" id="CHEBI:57540"/>
        <dbReference type="ChEBI" id="CHEBI:58349"/>
        <dbReference type="ChEBI" id="CHEBI:456216"/>
        <dbReference type="EC" id="2.7.1.23"/>
    </reaction>
</comment>
<dbReference type="InterPro" id="IPR002504">
    <property type="entry name" value="NADK"/>
</dbReference>
<dbReference type="GO" id="GO:0019674">
    <property type="term" value="P:NAD+ metabolic process"/>
    <property type="evidence" value="ECO:0007669"/>
    <property type="project" value="InterPro"/>
</dbReference>
<gene>
    <name evidence="6" type="primary">nadK</name>
    <name evidence="7" type="ORF">IAA93_00980</name>
</gene>
<comment type="caution">
    <text evidence="6">Lacks conserved residue(s) required for the propagation of feature annotation.</text>
</comment>
<organism evidence="7 8">
    <name type="scientific">Candidatus Avibacteroides avistercoris</name>
    <dbReference type="NCBI Taxonomy" id="2840690"/>
    <lineage>
        <taxon>Bacteria</taxon>
        <taxon>Pseudomonadati</taxon>
        <taxon>Bacteroidota</taxon>
        <taxon>Bacteroidia</taxon>
        <taxon>Bacteroidales</taxon>
        <taxon>Bacteroidaceae</taxon>
        <taxon>Bacteroidaceae incertae sedis</taxon>
        <taxon>Candidatus Avibacteroides</taxon>
    </lineage>
</organism>
<evidence type="ECO:0000256" key="1">
    <source>
        <dbReference type="ARBA" id="ARBA00022679"/>
    </source>
</evidence>
<keyword evidence="2 6" id="KW-0418">Kinase</keyword>
<keyword evidence="1 6" id="KW-0808">Transferase</keyword>
<comment type="cofactor">
    <cofactor evidence="6">
        <name>a divalent metal cation</name>
        <dbReference type="ChEBI" id="CHEBI:60240"/>
    </cofactor>
</comment>
<dbReference type="HAMAP" id="MF_00361">
    <property type="entry name" value="NAD_kinase"/>
    <property type="match status" value="1"/>
</dbReference>
<keyword evidence="3 6" id="KW-0521">NADP</keyword>
<dbReference type="SUPFAM" id="SSF111331">
    <property type="entry name" value="NAD kinase/diacylglycerol kinase-like"/>
    <property type="match status" value="1"/>
</dbReference>
<dbReference type="EC" id="2.7.1.23" evidence="6"/>
<dbReference type="GO" id="GO:0006741">
    <property type="term" value="P:NADP+ biosynthetic process"/>
    <property type="evidence" value="ECO:0007669"/>
    <property type="project" value="UniProtKB-UniRule"/>
</dbReference>
<feature type="binding site" evidence="6">
    <location>
        <position position="77"/>
    </location>
    <ligand>
        <name>NAD(+)</name>
        <dbReference type="ChEBI" id="CHEBI:57540"/>
    </ligand>
</feature>
<accession>A0A9D2UH57</accession>
<keyword evidence="6" id="KW-0547">Nucleotide-binding</keyword>
<comment type="similarity">
    <text evidence="6">Belongs to the NAD kinase family.</text>
</comment>
<dbReference type="GO" id="GO:0046872">
    <property type="term" value="F:metal ion binding"/>
    <property type="evidence" value="ECO:0007669"/>
    <property type="project" value="UniProtKB-UniRule"/>
</dbReference>
<dbReference type="Proteomes" id="UP000787625">
    <property type="component" value="Unassembled WGS sequence"/>
</dbReference>
<dbReference type="PANTHER" id="PTHR20275">
    <property type="entry name" value="NAD KINASE"/>
    <property type="match status" value="1"/>
</dbReference>
<evidence type="ECO:0000313" key="8">
    <source>
        <dbReference type="Proteomes" id="UP000787625"/>
    </source>
</evidence>
<evidence type="ECO:0000256" key="6">
    <source>
        <dbReference type="HAMAP-Rule" id="MF_00361"/>
    </source>
</evidence>
<dbReference type="EMBL" id="DWUP01000017">
    <property type="protein sequence ID" value="HJD52291.1"/>
    <property type="molecule type" value="Genomic_DNA"/>
</dbReference>
<keyword evidence="4 6" id="KW-0520">NAD</keyword>
<evidence type="ECO:0000256" key="2">
    <source>
        <dbReference type="ARBA" id="ARBA00022777"/>
    </source>
</evidence>
<feature type="binding site" evidence="6">
    <location>
        <position position="210"/>
    </location>
    <ligand>
        <name>NAD(+)</name>
        <dbReference type="ChEBI" id="CHEBI:57540"/>
    </ligand>
</feature>
<protein>
    <recommendedName>
        <fullName evidence="6">NAD kinase</fullName>
        <ecNumber evidence="6">2.7.1.23</ecNumber>
    </recommendedName>
    <alternativeName>
        <fullName evidence="6">ATP-dependent NAD kinase</fullName>
    </alternativeName>
</protein>
<dbReference type="GO" id="GO:0005524">
    <property type="term" value="F:ATP binding"/>
    <property type="evidence" value="ECO:0007669"/>
    <property type="project" value="UniProtKB-KW"/>
</dbReference>
<name>A0A9D2UH57_9BACT</name>
<reference evidence="7" key="1">
    <citation type="journal article" date="2021" name="PeerJ">
        <title>Extensive microbial diversity within the chicken gut microbiome revealed by metagenomics and culture.</title>
        <authorList>
            <person name="Gilroy R."/>
            <person name="Ravi A."/>
            <person name="Getino M."/>
            <person name="Pursley I."/>
            <person name="Horton D.L."/>
            <person name="Alikhan N.F."/>
            <person name="Baker D."/>
            <person name="Gharbi K."/>
            <person name="Hall N."/>
            <person name="Watson M."/>
            <person name="Adriaenssens E.M."/>
            <person name="Foster-Nyarko E."/>
            <person name="Jarju S."/>
            <person name="Secka A."/>
            <person name="Antonio M."/>
            <person name="Oren A."/>
            <person name="Chaudhuri R.R."/>
            <person name="La Ragione R."/>
            <person name="Hildebrand F."/>
            <person name="Pallen M.J."/>
        </authorList>
    </citation>
    <scope>NUCLEOTIDE SEQUENCE</scope>
    <source>
        <strain evidence="7">MalCec1-1739</strain>
    </source>
</reference>
<dbReference type="Pfam" id="PF20143">
    <property type="entry name" value="NAD_kinase_C"/>
    <property type="match status" value="1"/>
</dbReference>
<dbReference type="GO" id="GO:0003951">
    <property type="term" value="F:NAD+ kinase activity"/>
    <property type="evidence" value="ECO:0007669"/>
    <property type="project" value="UniProtKB-UniRule"/>
</dbReference>
<comment type="function">
    <text evidence="6">Involved in the regulation of the intracellular balance of NAD and NADP, and is a key enzyme in the biosynthesis of NADP. Catalyzes specifically the phosphorylation on 2'-hydroxyl of the adenosine moiety of NAD to yield NADP.</text>
</comment>
<sequence length="292" mass="31362">MQFLITGNTSDPDKATRMASLVMSLQRRGIAHSIEPDFAGFLHDKAGLPIDPALLTTDDTPADAIAMSIGGDGTFLRTARMATARHIPVIGVNMGRMGFLTDIEPATFEQATADIAAGGYHIEERAQLELSVDGPDGPRRATALNDIAVMKMDISAMVTIEVMVNGQFLSNYQCDGLILATSTGSTAYSLSVGGPIIMPQSMSMVLTPVAPHNLSLRPIVMPGGWTVQMAVKSRNRQFLVSVDGESMACDESDRLTIAKAKEAVRIVKLDSHPLFENLRSKLMLGIDGRTCR</sequence>
<evidence type="ECO:0000256" key="4">
    <source>
        <dbReference type="ARBA" id="ARBA00023027"/>
    </source>
</evidence>
<feature type="binding site" evidence="6">
    <location>
        <begin position="72"/>
        <end position="73"/>
    </location>
    <ligand>
        <name>NAD(+)</name>
        <dbReference type="ChEBI" id="CHEBI:57540"/>
    </ligand>
</feature>
<dbReference type="InterPro" id="IPR016064">
    <property type="entry name" value="NAD/diacylglycerol_kinase_sf"/>
</dbReference>
<evidence type="ECO:0000313" key="7">
    <source>
        <dbReference type="EMBL" id="HJD52291.1"/>
    </source>
</evidence>
<keyword evidence="6" id="KW-0067">ATP-binding</keyword>
<feature type="active site" description="Proton acceptor" evidence="6">
    <location>
        <position position="72"/>
    </location>
</feature>
<dbReference type="AlphaFoldDB" id="A0A9D2UH57"/>
<dbReference type="InterPro" id="IPR017438">
    <property type="entry name" value="ATP-NAD_kinase_N"/>
</dbReference>
<dbReference type="GO" id="GO:0051287">
    <property type="term" value="F:NAD binding"/>
    <property type="evidence" value="ECO:0007669"/>
    <property type="project" value="UniProtKB-ARBA"/>
</dbReference>
<proteinExistence type="inferred from homology"/>
<comment type="subcellular location">
    <subcellularLocation>
        <location evidence="6">Cytoplasm</location>
    </subcellularLocation>
</comment>
<keyword evidence="6" id="KW-0963">Cytoplasm</keyword>
<dbReference type="PANTHER" id="PTHR20275:SF0">
    <property type="entry name" value="NAD KINASE"/>
    <property type="match status" value="1"/>
</dbReference>